<feature type="transmembrane region" description="Helical" evidence="1">
    <location>
        <begin position="125"/>
        <end position="143"/>
    </location>
</feature>
<evidence type="ECO:0008006" key="4">
    <source>
        <dbReference type="Google" id="ProtNLM"/>
    </source>
</evidence>
<feature type="transmembrane region" description="Helical" evidence="1">
    <location>
        <begin position="272"/>
        <end position="290"/>
    </location>
</feature>
<gene>
    <name evidence="2" type="ORF">C4544_03655</name>
</gene>
<reference evidence="2 3" key="1">
    <citation type="journal article" date="2017" name="ISME J.">
        <title>Energy and carbon metabolisms in a deep terrestrial subsurface fluid microbial community.</title>
        <authorList>
            <person name="Momper L."/>
            <person name="Jungbluth S.P."/>
            <person name="Lee M.D."/>
            <person name="Amend J.P."/>
        </authorList>
    </citation>
    <scope>NUCLEOTIDE SEQUENCE [LARGE SCALE GENOMIC DNA]</scope>
    <source>
        <strain evidence="2">SURF_29</strain>
    </source>
</reference>
<keyword evidence="1" id="KW-0812">Transmembrane</keyword>
<organism evidence="2 3">
    <name type="scientific">candidate division WS5 bacterium</name>
    <dbReference type="NCBI Taxonomy" id="2093353"/>
    <lineage>
        <taxon>Bacteria</taxon>
        <taxon>candidate division WS5</taxon>
    </lineage>
</organism>
<evidence type="ECO:0000313" key="2">
    <source>
        <dbReference type="EMBL" id="RJO61116.1"/>
    </source>
</evidence>
<feature type="transmembrane region" description="Helical" evidence="1">
    <location>
        <begin position="95"/>
        <end position="119"/>
    </location>
</feature>
<proteinExistence type="predicted"/>
<feature type="transmembrane region" description="Helical" evidence="1">
    <location>
        <begin position="63"/>
        <end position="88"/>
    </location>
</feature>
<feature type="transmembrane region" description="Helical" evidence="1">
    <location>
        <begin position="302"/>
        <end position="321"/>
    </location>
</feature>
<feature type="transmembrane region" description="Helical" evidence="1">
    <location>
        <begin position="206"/>
        <end position="225"/>
    </location>
</feature>
<keyword evidence="1" id="KW-1133">Transmembrane helix</keyword>
<protein>
    <recommendedName>
        <fullName evidence="4">Glycosyltransferase RgtA/B/C/D-like domain-containing protein</fullName>
    </recommendedName>
</protein>
<evidence type="ECO:0000256" key="1">
    <source>
        <dbReference type="SAM" id="Phobius"/>
    </source>
</evidence>
<feature type="transmembrane region" description="Helical" evidence="1">
    <location>
        <begin position="355"/>
        <end position="375"/>
    </location>
</feature>
<dbReference type="AlphaFoldDB" id="A0A419DD64"/>
<keyword evidence="1" id="KW-0472">Membrane</keyword>
<accession>A0A419DD64</accession>
<evidence type="ECO:0000313" key="3">
    <source>
        <dbReference type="Proteomes" id="UP000285655"/>
    </source>
</evidence>
<feature type="transmembrane region" description="Helical" evidence="1">
    <location>
        <begin position="12"/>
        <end position="31"/>
    </location>
</feature>
<sequence>MALKGSKFYTPAAVFIASLFYYVSYANYGFIPSDWGMIVVAAERFLRGEIFYKDFSILYTPGIYLYTAVAFKYMGVSLSSATIGWSILRAFNALLIYLVGAEFVSYRTALLLPLILWFVPGDLHKGFFVFSVLISMLFLIKMISARRKWFYVFSGIVAGFLLLLRIDIFGFFIICFVFIEFAKIMIPNKHKSIIGYVEIHTSFKNIIIFGVGVLLSIFPIALYLISHDAVKEAYRQTVDYTSTMKSVWFFLPPASQLLSFDISAAYKYIGLILPFGLYFIVFILVMTIVIKRDIFENDKKLIIIFLFGCLTLNQVISYPGISRISQTLAPVLIANVYLTREYFNDRFKEYGRKVVRMNKVALIVLNVMLFTYITITCSISDPYINGSIFMRLYNRTFLPDPRLEVYTEYKYADEFNKVIDIIRNRTKNDEYVFTFPNNNQMYHFVTGRKSLEKYGIGAEYIKSEERQIKVIKLLDEKNVRVIIADLSSGQWREELAPILDRYIMKHYKPTQTAGSFTFLVKE</sequence>
<dbReference type="EMBL" id="QZJW01000029">
    <property type="protein sequence ID" value="RJO61116.1"/>
    <property type="molecule type" value="Genomic_DNA"/>
</dbReference>
<dbReference type="Proteomes" id="UP000285655">
    <property type="component" value="Unassembled WGS sequence"/>
</dbReference>
<comment type="caution">
    <text evidence="2">The sequence shown here is derived from an EMBL/GenBank/DDBJ whole genome shotgun (WGS) entry which is preliminary data.</text>
</comment>
<feature type="transmembrane region" description="Helical" evidence="1">
    <location>
        <begin position="150"/>
        <end position="179"/>
    </location>
</feature>
<name>A0A419DD64_9BACT</name>